<dbReference type="SUPFAM" id="SSF81383">
    <property type="entry name" value="F-box domain"/>
    <property type="match status" value="1"/>
</dbReference>
<feature type="compositionally biased region" description="Basic residues" evidence="1">
    <location>
        <begin position="45"/>
        <end position="65"/>
    </location>
</feature>
<gene>
    <name evidence="2" type="ORF">QBC38DRAFT_373189</name>
</gene>
<reference evidence="2" key="1">
    <citation type="journal article" date="2023" name="Mol. Phylogenet. Evol.">
        <title>Genome-scale phylogeny and comparative genomics of the fungal order Sordariales.</title>
        <authorList>
            <person name="Hensen N."/>
            <person name="Bonometti L."/>
            <person name="Westerberg I."/>
            <person name="Brannstrom I.O."/>
            <person name="Guillou S."/>
            <person name="Cros-Aarteil S."/>
            <person name="Calhoun S."/>
            <person name="Haridas S."/>
            <person name="Kuo A."/>
            <person name="Mondo S."/>
            <person name="Pangilinan J."/>
            <person name="Riley R."/>
            <person name="LaButti K."/>
            <person name="Andreopoulos B."/>
            <person name="Lipzen A."/>
            <person name="Chen C."/>
            <person name="Yan M."/>
            <person name="Daum C."/>
            <person name="Ng V."/>
            <person name="Clum A."/>
            <person name="Steindorff A."/>
            <person name="Ohm R.A."/>
            <person name="Martin F."/>
            <person name="Silar P."/>
            <person name="Natvig D.O."/>
            <person name="Lalanne C."/>
            <person name="Gautier V."/>
            <person name="Ament-Velasquez S.L."/>
            <person name="Kruys A."/>
            <person name="Hutchinson M.I."/>
            <person name="Powell A.J."/>
            <person name="Barry K."/>
            <person name="Miller A.N."/>
            <person name="Grigoriev I.V."/>
            <person name="Debuchy R."/>
            <person name="Gladieux P."/>
            <person name="Hiltunen Thoren M."/>
            <person name="Johannesson H."/>
        </authorList>
    </citation>
    <scope>NUCLEOTIDE SEQUENCE</scope>
    <source>
        <strain evidence="2">CBS 990.96</strain>
    </source>
</reference>
<organism evidence="2 3">
    <name type="scientific">Podospora fimiseda</name>
    <dbReference type="NCBI Taxonomy" id="252190"/>
    <lineage>
        <taxon>Eukaryota</taxon>
        <taxon>Fungi</taxon>
        <taxon>Dikarya</taxon>
        <taxon>Ascomycota</taxon>
        <taxon>Pezizomycotina</taxon>
        <taxon>Sordariomycetes</taxon>
        <taxon>Sordariomycetidae</taxon>
        <taxon>Sordariales</taxon>
        <taxon>Podosporaceae</taxon>
        <taxon>Podospora</taxon>
    </lineage>
</organism>
<comment type="caution">
    <text evidence="2">The sequence shown here is derived from an EMBL/GenBank/DDBJ whole genome shotgun (WGS) entry which is preliminary data.</text>
</comment>
<proteinExistence type="predicted"/>
<reference evidence="2" key="2">
    <citation type="submission" date="2023-05" db="EMBL/GenBank/DDBJ databases">
        <authorList>
            <consortium name="Lawrence Berkeley National Laboratory"/>
            <person name="Steindorff A."/>
            <person name="Hensen N."/>
            <person name="Bonometti L."/>
            <person name="Westerberg I."/>
            <person name="Brannstrom I.O."/>
            <person name="Guillou S."/>
            <person name="Cros-Aarteil S."/>
            <person name="Calhoun S."/>
            <person name="Haridas S."/>
            <person name="Kuo A."/>
            <person name="Mondo S."/>
            <person name="Pangilinan J."/>
            <person name="Riley R."/>
            <person name="Labutti K."/>
            <person name="Andreopoulos B."/>
            <person name="Lipzen A."/>
            <person name="Chen C."/>
            <person name="Yanf M."/>
            <person name="Daum C."/>
            <person name="Ng V."/>
            <person name="Clum A."/>
            <person name="Ohm R."/>
            <person name="Martin F."/>
            <person name="Silar P."/>
            <person name="Natvig D."/>
            <person name="Lalanne C."/>
            <person name="Gautier V."/>
            <person name="Ament-Velasquez S.L."/>
            <person name="Kruys A."/>
            <person name="Hutchinson M.I."/>
            <person name="Powell A.J."/>
            <person name="Barry K."/>
            <person name="Miller A.N."/>
            <person name="Grigoriev I.V."/>
            <person name="Debuchy R."/>
            <person name="Gladieux P."/>
            <person name="Thoren M.H."/>
            <person name="Johannesson H."/>
        </authorList>
    </citation>
    <scope>NUCLEOTIDE SEQUENCE</scope>
    <source>
        <strain evidence="2">CBS 990.96</strain>
    </source>
</reference>
<evidence type="ECO:0000313" key="2">
    <source>
        <dbReference type="EMBL" id="KAK4223386.1"/>
    </source>
</evidence>
<protein>
    <recommendedName>
        <fullName evidence="4">F-box domain-containing protein</fullName>
    </recommendedName>
</protein>
<name>A0AAN7BH70_9PEZI</name>
<dbReference type="EMBL" id="MU865428">
    <property type="protein sequence ID" value="KAK4223386.1"/>
    <property type="molecule type" value="Genomic_DNA"/>
</dbReference>
<evidence type="ECO:0000313" key="3">
    <source>
        <dbReference type="Proteomes" id="UP001301958"/>
    </source>
</evidence>
<dbReference type="InterPro" id="IPR036047">
    <property type="entry name" value="F-box-like_dom_sf"/>
</dbReference>
<dbReference type="AlphaFoldDB" id="A0AAN7BH70"/>
<evidence type="ECO:0008006" key="4">
    <source>
        <dbReference type="Google" id="ProtNLM"/>
    </source>
</evidence>
<feature type="compositionally biased region" description="Polar residues" evidence="1">
    <location>
        <begin position="33"/>
        <end position="42"/>
    </location>
</feature>
<evidence type="ECO:0000256" key="1">
    <source>
        <dbReference type="SAM" id="MobiDB-lite"/>
    </source>
</evidence>
<accession>A0AAN7BH70</accession>
<feature type="region of interest" description="Disordered" evidence="1">
    <location>
        <begin position="24"/>
        <end position="79"/>
    </location>
</feature>
<keyword evidence="3" id="KW-1185">Reference proteome</keyword>
<sequence length="451" mass="51475">MARTKGSASRAACAARANRLRRLALDGGVERPSQASNSTTGSRVLRPRKPHQTSKQQPSRKKTNRKQLPPVLNPGSPTSNCPLLEILPPELLNHINSFLTPTAQACLTLTCKAALHILGKESWSGCRERTGPVQIVTWGLYPRTYTPLNPVRQQLLYLLARDFSAEYCKTCDTLHPPLRLPQEHTITAATAKCFDRKAVIDYLPFSSGYKTGYSLVWNHIQQAMGAFKSRAGNKAEMDYLGSECQTTVYPAKLVYKLSSSSKKIRGNLVLKHEHKFQALEGHGPLLPHKVLNLPLRICPHQSTGPEHRTMYSWGLGMPELNRPFFTFSIQKAFPDQYQEVDQNKKFRKPTPSERKNMDALELGQEGLVFKCQYCPTKWKVDHDGQELKVTAWHCFYLDVETAKNVWPLFVRNVEPWYRNASRYQNITYRNCEYITGRYSRMQVSFKDFQIE</sequence>
<dbReference type="Proteomes" id="UP001301958">
    <property type="component" value="Unassembled WGS sequence"/>
</dbReference>